<accession>A0A165G5B5</accession>
<dbReference type="PANTHER" id="PTHR11937">
    <property type="entry name" value="ACTIN"/>
    <property type="match status" value="1"/>
</dbReference>
<dbReference type="AlphaFoldDB" id="A0A165G5B5"/>
<dbReference type="Gene3D" id="3.30.420.40">
    <property type="match status" value="2"/>
</dbReference>
<evidence type="ECO:0000313" key="4">
    <source>
        <dbReference type="Proteomes" id="UP000077266"/>
    </source>
</evidence>
<dbReference type="STRING" id="1314781.A0A165G5B5"/>
<gene>
    <name evidence="3" type="ORF">EXIGLDRAFT_617493</name>
</gene>
<dbReference type="FunCoup" id="A0A165G5B5">
    <property type="interactions" value="157"/>
</dbReference>
<feature type="compositionally biased region" description="Low complexity" evidence="2">
    <location>
        <begin position="407"/>
        <end position="425"/>
    </location>
</feature>
<proteinExistence type="inferred from homology"/>
<feature type="region of interest" description="Disordered" evidence="2">
    <location>
        <begin position="397"/>
        <end position="458"/>
    </location>
</feature>
<evidence type="ECO:0000313" key="3">
    <source>
        <dbReference type="EMBL" id="KZV90002.1"/>
    </source>
</evidence>
<dbReference type="InParanoid" id="A0A165G5B5"/>
<dbReference type="EMBL" id="KV426058">
    <property type="protein sequence ID" value="KZV90002.1"/>
    <property type="molecule type" value="Genomic_DNA"/>
</dbReference>
<dbReference type="Gene3D" id="3.90.640.10">
    <property type="entry name" value="Actin, Chain A, domain 4"/>
    <property type="match status" value="1"/>
</dbReference>
<dbReference type="Pfam" id="PF00022">
    <property type="entry name" value="Actin"/>
    <property type="match status" value="1"/>
</dbReference>
<evidence type="ECO:0000256" key="2">
    <source>
        <dbReference type="SAM" id="MobiDB-lite"/>
    </source>
</evidence>
<dbReference type="SMART" id="SM00268">
    <property type="entry name" value="ACTIN"/>
    <property type="match status" value="1"/>
</dbReference>
<evidence type="ECO:0000256" key="1">
    <source>
        <dbReference type="RuleBase" id="RU000487"/>
    </source>
</evidence>
<dbReference type="Gene3D" id="2.30.36.70">
    <property type="entry name" value="Actin, Chain A, domain 2"/>
    <property type="match status" value="1"/>
</dbReference>
<keyword evidence="4" id="KW-1185">Reference proteome</keyword>
<dbReference type="FunFam" id="3.90.640.10:FF:000036">
    <property type="entry name" value="Actin-like protein ARP6"/>
    <property type="match status" value="1"/>
</dbReference>
<dbReference type="CDD" id="cd10210">
    <property type="entry name" value="ASKHA_NBD_Arp6"/>
    <property type="match status" value="1"/>
</dbReference>
<dbReference type="SUPFAM" id="SSF53067">
    <property type="entry name" value="Actin-like ATPase domain"/>
    <property type="match status" value="2"/>
</dbReference>
<dbReference type="InterPro" id="IPR043129">
    <property type="entry name" value="ATPase_NBD"/>
</dbReference>
<name>A0A165G5B5_EXIGL</name>
<dbReference type="Proteomes" id="UP000077266">
    <property type="component" value="Unassembled WGS sequence"/>
</dbReference>
<reference evidence="3 4" key="1">
    <citation type="journal article" date="2016" name="Mol. Biol. Evol.">
        <title>Comparative Genomics of Early-Diverging Mushroom-Forming Fungi Provides Insights into the Origins of Lignocellulose Decay Capabilities.</title>
        <authorList>
            <person name="Nagy L.G."/>
            <person name="Riley R."/>
            <person name="Tritt A."/>
            <person name="Adam C."/>
            <person name="Daum C."/>
            <person name="Floudas D."/>
            <person name="Sun H."/>
            <person name="Yadav J.S."/>
            <person name="Pangilinan J."/>
            <person name="Larsson K.H."/>
            <person name="Matsuura K."/>
            <person name="Barry K."/>
            <person name="Labutti K."/>
            <person name="Kuo R."/>
            <person name="Ohm R.A."/>
            <person name="Bhattacharya S.S."/>
            <person name="Shirouzu T."/>
            <person name="Yoshinaga Y."/>
            <person name="Martin F.M."/>
            <person name="Grigoriev I.V."/>
            <person name="Hibbett D.S."/>
        </authorList>
    </citation>
    <scope>NUCLEOTIDE SEQUENCE [LARGE SCALE GENOMIC DNA]</scope>
    <source>
        <strain evidence="3 4">HHB12029</strain>
    </source>
</reference>
<sequence>MTVVVIDNGAHTLKAGLSTRPKAPPKIIQNAAMRSKLDKRLYVGHEIEECTDFESVTYRLAFERGLLTDWDVEKAVWDGVFSEGVLSVNPPDVSLFVTEPYFNLPNIQETYDQLIFEEYEFGSYYRCTPALAATHSDLFHEPGQSLPECMIIVDSGYSFTHVVPIMDGTVVWTGVRRIDVGGKLLTNHLKELVSFRQWNMMDQVYVMNDVKEACCYVSSSYNADLETCKMNPRRNPIVQEYVMPDFSSKQRGYIRGPEDMKRDEEQVIFMENERFTVPEVLFNPSDIGMEQTGLAETIAHSIASLPPDLQGMFWANIGLLGGSTAFRGFKQRLMTELRALAPAEHEVCLYKADTPVTQAYKGALAFARLPIYKNCAVTRAEYEEGGSNAVRRKLRTYGDGRPDRAFAAPAPTTTPTTSATPALPARVVKPMPSKPKGTMGPPPVPTGRALRARRSDIE</sequence>
<dbReference type="InterPro" id="IPR004000">
    <property type="entry name" value="Actin"/>
</dbReference>
<comment type="similarity">
    <text evidence="1">Belongs to the actin family.</text>
</comment>
<organism evidence="3 4">
    <name type="scientific">Exidia glandulosa HHB12029</name>
    <dbReference type="NCBI Taxonomy" id="1314781"/>
    <lineage>
        <taxon>Eukaryota</taxon>
        <taxon>Fungi</taxon>
        <taxon>Dikarya</taxon>
        <taxon>Basidiomycota</taxon>
        <taxon>Agaricomycotina</taxon>
        <taxon>Agaricomycetes</taxon>
        <taxon>Auriculariales</taxon>
        <taxon>Exidiaceae</taxon>
        <taxon>Exidia</taxon>
    </lineage>
</organism>
<protein>
    <submittedName>
        <fullName evidence="3">Actin-like protein ARP6</fullName>
    </submittedName>
</protein>
<dbReference type="OrthoDB" id="6220758at2759"/>